<dbReference type="Proteomes" id="UP000008312">
    <property type="component" value="Unassembled WGS sequence"/>
</dbReference>
<dbReference type="GO" id="GO:0030134">
    <property type="term" value="C:COPII-coated ER to Golgi transport vesicle"/>
    <property type="evidence" value="ECO:0007669"/>
    <property type="project" value="TreeGrafter"/>
</dbReference>
<dbReference type="Pfam" id="PF03388">
    <property type="entry name" value="Lectin_leg-like"/>
    <property type="match status" value="1"/>
</dbReference>
<dbReference type="SUPFAM" id="SSF49899">
    <property type="entry name" value="Concanavalin A-like lectins/glucanases"/>
    <property type="match status" value="1"/>
</dbReference>
<dbReference type="PANTHER" id="PTHR12223">
    <property type="entry name" value="VESICULAR MANNOSE-BINDING LECTIN"/>
    <property type="match status" value="1"/>
</dbReference>
<dbReference type="InterPro" id="IPR005052">
    <property type="entry name" value="Lectin_leg"/>
</dbReference>
<evidence type="ECO:0000313" key="9">
    <source>
        <dbReference type="EMBL" id="CBK20942.2"/>
    </source>
</evidence>
<dbReference type="OrthoDB" id="270293at2759"/>
<organism evidence="9">
    <name type="scientific">Blastocystis hominis</name>
    <dbReference type="NCBI Taxonomy" id="12968"/>
    <lineage>
        <taxon>Eukaryota</taxon>
        <taxon>Sar</taxon>
        <taxon>Stramenopiles</taxon>
        <taxon>Bigyra</taxon>
        <taxon>Opalozoa</taxon>
        <taxon>Opalinata</taxon>
        <taxon>Blastocystidae</taxon>
        <taxon>Blastocystis</taxon>
    </lineage>
</organism>
<evidence type="ECO:0000256" key="5">
    <source>
        <dbReference type="ARBA" id="ARBA00023136"/>
    </source>
</evidence>
<dbReference type="GO" id="GO:0005793">
    <property type="term" value="C:endoplasmic reticulum-Golgi intermediate compartment"/>
    <property type="evidence" value="ECO:0007669"/>
    <property type="project" value="TreeGrafter"/>
</dbReference>
<evidence type="ECO:0000256" key="7">
    <source>
        <dbReference type="SAM" id="SignalP"/>
    </source>
</evidence>
<evidence type="ECO:0000256" key="3">
    <source>
        <dbReference type="ARBA" id="ARBA00022729"/>
    </source>
</evidence>
<comment type="subcellular location">
    <subcellularLocation>
        <location evidence="1">Membrane</location>
        <topology evidence="1">Single-pass type I membrane protein</topology>
    </subcellularLocation>
</comment>
<evidence type="ECO:0000259" key="8">
    <source>
        <dbReference type="PROSITE" id="PS51328"/>
    </source>
</evidence>
<feature type="signal peptide" evidence="7">
    <location>
        <begin position="1"/>
        <end position="18"/>
    </location>
</feature>
<dbReference type="GO" id="GO:0005537">
    <property type="term" value="F:D-mannose binding"/>
    <property type="evidence" value="ECO:0007669"/>
    <property type="project" value="TreeGrafter"/>
</dbReference>
<gene>
    <name evidence="9" type="ORF">GSBLH_T00001182001</name>
</gene>
<dbReference type="RefSeq" id="XP_012894990.1">
    <property type="nucleotide sequence ID" value="XM_013039536.1"/>
</dbReference>
<dbReference type="OMA" id="VMQFRIS"/>
<dbReference type="GO" id="GO:0006888">
    <property type="term" value="P:endoplasmic reticulum to Golgi vesicle-mediated transport"/>
    <property type="evidence" value="ECO:0007669"/>
    <property type="project" value="TreeGrafter"/>
</dbReference>
<evidence type="ECO:0000256" key="4">
    <source>
        <dbReference type="ARBA" id="ARBA00022989"/>
    </source>
</evidence>
<dbReference type="InterPro" id="IPR013320">
    <property type="entry name" value="ConA-like_dom_sf"/>
</dbReference>
<keyword evidence="10" id="KW-1185">Reference proteome</keyword>
<dbReference type="AlphaFoldDB" id="D8LXE7"/>
<accession>D8LXE7</accession>
<proteinExistence type="predicted"/>
<keyword evidence="2 6" id="KW-0812">Transmembrane</keyword>
<keyword evidence="4 6" id="KW-1133">Transmembrane helix</keyword>
<feature type="domain" description="L-type lectin-like" evidence="8">
    <location>
        <begin position="19"/>
        <end position="254"/>
    </location>
</feature>
<feature type="chain" id="PRO_5003117602" description="L-type lectin-like domain-containing protein" evidence="7">
    <location>
        <begin position="19"/>
        <end position="428"/>
    </location>
</feature>
<dbReference type="GeneID" id="24918458"/>
<sequence length="428" mass="48765">MNRVYFVLCIVLTALVCAYDVNPLLSFSAPFKEYYQDGTRKIRNWQCTGDGIVNEYFVRLTPDRQSKNGVLWADNTFNKGEFVTTIKFRISGQGSSLFGDGFAVFFTKHRSPIPGKMYSLTDVYYGFAVVFSTFRNTEFSRYHRDIAIYLGDGYSNAFTQDKDHTGCYARYRFHEKRQDFSVDNYAVVKIGYSESTGLVRVAIDEKNTGKFTTCFTEATHFEPGWWREATIGISATTGQLADNHDILSVETVEGEGDPDKVAVSVPREIKELEEEESHTFREMMTRYSVNEAALSDSAKKLLKAMERVDQRRHLGLNKMKRELEHKIVAVDESLNNMIKKLQKSSDLSESRIREVESSLKSEVSSLMSKKLDERVRIVEEAFNKSLKAAVKRSNTAWMIPFALVVVVIGGVLIVVYGKYRTAQKTHLL</sequence>
<evidence type="ECO:0000256" key="6">
    <source>
        <dbReference type="SAM" id="Phobius"/>
    </source>
</evidence>
<dbReference type="Gene3D" id="2.60.120.200">
    <property type="match status" value="1"/>
</dbReference>
<dbReference type="GO" id="GO:0000139">
    <property type="term" value="C:Golgi membrane"/>
    <property type="evidence" value="ECO:0007669"/>
    <property type="project" value="TreeGrafter"/>
</dbReference>
<dbReference type="PROSITE" id="PS51328">
    <property type="entry name" value="L_LECTIN_LIKE"/>
    <property type="match status" value="1"/>
</dbReference>
<evidence type="ECO:0000313" key="10">
    <source>
        <dbReference type="Proteomes" id="UP000008312"/>
    </source>
</evidence>
<feature type="transmembrane region" description="Helical" evidence="6">
    <location>
        <begin position="397"/>
        <end position="417"/>
    </location>
</feature>
<reference evidence="9" key="1">
    <citation type="submission" date="2010-02" db="EMBL/GenBank/DDBJ databases">
        <title>Sequencing and annotation of the Blastocystis hominis genome.</title>
        <authorList>
            <person name="Wincker P."/>
        </authorList>
    </citation>
    <scope>NUCLEOTIDE SEQUENCE</scope>
    <source>
        <strain evidence="9">Singapore isolate B</strain>
    </source>
</reference>
<protein>
    <recommendedName>
        <fullName evidence="8">L-type lectin-like domain-containing protein</fullName>
    </recommendedName>
</protein>
<dbReference type="InParanoid" id="D8LXE7"/>
<dbReference type="GO" id="GO:0005789">
    <property type="term" value="C:endoplasmic reticulum membrane"/>
    <property type="evidence" value="ECO:0007669"/>
    <property type="project" value="TreeGrafter"/>
</dbReference>
<dbReference type="PANTHER" id="PTHR12223:SF28">
    <property type="entry name" value="LECTIN, MANNOSE BINDING 1 LIKE"/>
    <property type="match status" value="1"/>
</dbReference>
<evidence type="ECO:0000256" key="2">
    <source>
        <dbReference type="ARBA" id="ARBA00022692"/>
    </source>
</evidence>
<dbReference type="EMBL" id="FN668639">
    <property type="protein sequence ID" value="CBK20942.2"/>
    <property type="molecule type" value="Genomic_DNA"/>
</dbReference>
<name>D8LXE7_BLAHO</name>
<dbReference type="InterPro" id="IPR051136">
    <property type="entry name" value="Intracellular_Lectin-GPT"/>
</dbReference>
<evidence type="ECO:0000256" key="1">
    <source>
        <dbReference type="ARBA" id="ARBA00004479"/>
    </source>
</evidence>
<keyword evidence="3 7" id="KW-0732">Signal</keyword>
<keyword evidence="5 6" id="KW-0472">Membrane</keyword>